<reference evidence="1" key="1">
    <citation type="submission" date="2018-02" db="EMBL/GenBank/DDBJ databases">
        <title>Rhizophora mucronata_Transcriptome.</title>
        <authorList>
            <person name="Meera S.P."/>
            <person name="Sreeshan A."/>
            <person name="Augustine A."/>
        </authorList>
    </citation>
    <scope>NUCLEOTIDE SEQUENCE</scope>
    <source>
        <tissue evidence="1">Leaf</tissue>
    </source>
</reference>
<accession>A0A2P2MUN5</accession>
<protein>
    <submittedName>
        <fullName evidence="1">Uncharacterized protein</fullName>
    </submittedName>
</protein>
<dbReference type="AlphaFoldDB" id="A0A2P2MUN5"/>
<dbReference type="EMBL" id="GGEC01053452">
    <property type="protein sequence ID" value="MBX33936.1"/>
    <property type="molecule type" value="Transcribed_RNA"/>
</dbReference>
<sequence>MNHFCFALLEQRKRRNGERKGARAVLLGAKAAGSGAGYGTQGPRTSRRSFFWAAVHRWISPIQPPIVFVTEISFFFIVPRDFLGNPPPCCKQSNLKPLVALLFFPRGQEAHQQHALRDSTVFFALDWVDS</sequence>
<evidence type="ECO:0000313" key="1">
    <source>
        <dbReference type="EMBL" id="MBX33936.1"/>
    </source>
</evidence>
<proteinExistence type="predicted"/>
<organism evidence="1">
    <name type="scientific">Rhizophora mucronata</name>
    <name type="common">Asiatic mangrove</name>
    <dbReference type="NCBI Taxonomy" id="61149"/>
    <lineage>
        <taxon>Eukaryota</taxon>
        <taxon>Viridiplantae</taxon>
        <taxon>Streptophyta</taxon>
        <taxon>Embryophyta</taxon>
        <taxon>Tracheophyta</taxon>
        <taxon>Spermatophyta</taxon>
        <taxon>Magnoliopsida</taxon>
        <taxon>eudicotyledons</taxon>
        <taxon>Gunneridae</taxon>
        <taxon>Pentapetalae</taxon>
        <taxon>rosids</taxon>
        <taxon>fabids</taxon>
        <taxon>Malpighiales</taxon>
        <taxon>Rhizophoraceae</taxon>
        <taxon>Rhizophora</taxon>
    </lineage>
</organism>
<name>A0A2P2MUN5_RHIMU</name>